<organism evidence="2 3">
    <name type="scientific">Pedobacter gandavensis</name>
    <dbReference type="NCBI Taxonomy" id="2679963"/>
    <lineage>
        <taxon>Bacteria</taxon>
        <taxon>Pseudomonadati</taxon>
        <taxon>Bacteroidota</taxon>
        <taxon>Sphingobacteriia</taxon>
        <taxon>Sphingobacteriales</taxon>
        <taxon>Sphingobacteriaceae</taxon>
        <taxon>Pedobacter</taxon>
    </lineage>
</organism>
<dbReference type="InterPro" id="IPR050583">
    <property type="entry name" value="Mycobacterial_A85_antigen"/>
</dbReference>
<accession>A0ABR6EWX4</accession>
<keyword evidence="1" id="KW-0732">Signal</keyword>
<dbReference type="PANTHER" id="PTHR48098:SF1">
    <property type="entry name" value="DIACYLGLYCEROL ACYLTRANSFERASE_MYCOLYLTRANSFERASE AG85A"/>
    <property type="match status" value="1"/>
</dbReference>
<dbReference type="Pfam" id="PF00756">
    <property type="entry name" value="Esterase"/>
    <property type="match status" value="1"/>
</dbReference>
<dbReference type="EMBL" id="WNXC01000003">
    <property type="protein sequence ID" value="MBB2149309.1"/>
    <property type="molecule type" value="Genomic_DNA"/>
</dbReference>
<keyword evidence="3" id="KW-1185">Reference proteome</keyword>
<evidence type="ECO:0000313" key="3">
    <source>
        <dbReference type="Proteomes" id="UP000636110"/>
    </source>
</evidence>
<feature type="chain" id="PRO_5045674736" evidence="1">
    <location>
        <begin position="22"/>
        <end position="274"/>
    </location>
</feature>
<protein>
    <submittedName>
        <fullName evidence="2">Esterase family protein</fullName>
    </submittedName>
</protein>
<dbReference type="Proteomes" id="UP000636110">
    <property type="component" value="Unassembled WGS sequence"/>
</dbReference>
<feature type="signal peptide" evidence="1">
    <location>
        <begin position="1"/>
        <end position="21"/>
    </location>
</feature>
<evidence type="ECO:0000313" key="2">
    <source>
        <dbReference type="EMBL" id="MBB2149309.1"/>
    </source>
</evidence>
<gene>
    <name evidence="2" type="ORF">GM920_10365</name>
</gene>
<proteinExistence type="predicted"/>
<comment type="caution">
    <text evidence="2">The sequence shown here is derived from an EMBL/GenBank/DDBJ whole genome shotgun (WGS) entry which is preliminary data.</text>
</comment>
<dbReference type="SUPFAM" id="SSF53474">
    <property type="entry name" value="alpha/beta-Hydrolases"/>
    <property type="match status" value="1"/>
</dbReference>
<dbReference type="RefSeq" id="WP_182956716.1">
    <property type="nucleotide sequence ID" value="NZ_WNXC01000003.1"/>
</dbReference>
<sequence>MKKYFFIAGLLGLLSPVIALAAKVDTLQTYSTAMKKNIKAVVVLPDNYDQQKSFPTVYMLHGHGDSYSGWVNYVPDIKKYADEFQMILVCADGNESSWYFDSPEDPKWKYETYVSLELPIQIDAKYKTIKDRKARAITGLSMGGHGALYLAFKHQDIFGAAGSMSGGVDLSPFPGKWDLDKRLGSYANHPERWKANSVLNMTYLLVPNRLALIIDCGKDDFFLAVNKKLDEDLTYHNIPHDFTIRPGAHNFDYWKIAVGYQLLYFRNFFNKGNI</sequence>
<dbReference type="InterPro" id="IPR000801">
    <property type="entry name" value="Esterase-like"/>
</dbReference>
<dbReference type="InterPro" id="IPR029058">
    <property type="entry name" value="AB_hydrolase_fold"/>
</dbReference>
<dbReference type="PANTHER" id="PTHR48098">
    <property type="entry name" value="ENTEROCHELIN ESTERASE-RELATED"/>
    <property type="match status" value="1"/>
</dbReference>
<evidence type="ECO:0000256" key="1">
    <source>
        <dbReference type="SAM" id="SignalP"/>
    </source>
</evidence>
<name>A0ABR6EWX4_9SPHI</name>
<reference evidence="2 3" key="1">
    <citation type="submission" date="2019-11" db="EMBL/GenBank/DDBJ databases">
        <title>Description of Pedobacter sp. LMG 31462T.</title>
        <authorList>
            <person name="Carlier A."/>
            <person name="Qi S."/>
            <person name="Vandamme P."/>
        </authorList>
    </citation>
    <scope>NUCLEOTIDE SEQUENCE [LARGE SCALE GENOMIC DNA]</scope>
    <source>
        <strain evidence="2 3">LMG 31462</strain>
    </source>
</reference>
<dbReference type="Gene3D" id="3.40.50.1820">
    <property type="entry name" value="alpha/beta hydrolase"/>
    <property type="match status" value="1"/>
</dbReference>